<accession>A0A2N0X509</accession>
<proteinExistence type="predicted"/>
<sequence length="170" mass="17235">MHSRAKSTAPASAHPDSRAPGTAAAFHMPPSPIRVPGVPAKVSARGAKAATAWVVEVVSTPATSPGTHHGADSPAPIRAVTGRRVRAVAAPTRSAHSPPVGLSEAPPMASHCARGCLLSPAQAIAGSSQAQATSDQCPWSSRSITAGLALPMARAAAHPQVLAPRRRARR</sequence>
<feature type="region of interest" description="Disordered" evidence="1">
    <location>
        <begin position="1"/>
        <end position="30"/>
    </location>
</feature>
<comment type="caution">
    <text evidence="2">The sequence shown here is derived from an EMBL/GenBank/DDBJ whole genome shotgun (WGS) entry which is preliminary data.</text>
</comment>
<protein>
    <submittedName>
        <fullName evidence="2">Uncharacterized protein</fullName>
    </submittedName>
</protein>
<evidence type="ECO:0000313" key="3">
    <source>
        <dbReference type="Proteomes" id="UP000233249"/>
    </source>
</evidence>
<organism evidence="2 3">
    <name type="scientific">Corynebacterium mastitidis</name>
    <dbReference type="NCBI Taxonomy" id="161890"/>
    <lineage>
        <taxon>Bacteria</taxon>
        <taxon>Bacillati</taxon>
        <taxon>Actinomycetota</taxon>
        <taxon>Actinomycetes</taxon>
        <taxon>Mycobacteriales</taxon>
        <taxon>Corynebacteriaceae</taxon>
        <taxon>Corynebacterium</taxon>
    </lineage>
</organism>
<evidence type="ECO:0000313" key="2">
    <source>
        <dbReference type="EMBL" id="PKF67771.1"/>
    </source>
</evidence>
<dbReference type="AlphaFoldDB" id="A0A2N0X509"/>
<name>A0A2N0X509_9CORY</name>
<feature type="region of interest" description="Disordered" evidence="1">
    <location>
        <begin position="61"/>
        <end position="106"/>
    </location>
</feature>
<reference evidence="2 3" key="1">
    <citation type="submission" date="2017-12" db="EMBL/GenBank/DDBJ databases">
        <title>Corynebacterium mastitidis 16-1433 Genome.</title>
        <authorList>
            <person name="Gulvik C.A."/>
        </authorList>
    </citation>
    <scope>NUCLEOTIDE SEQUENCE [LARGE SCALE GENOMIC DNA]</scope>
    <source>
        <strain evidence="2 3">16-1433</strain>
    </source>
</reference>
<evidence type="ECO:0000256" key="1">
    <source>
        <dbReference type="SAM" id="MobiDB-lite"/>
    </source>
</evidence>
<dbReference type="EMBL" id="PJAF01000045">
    <property type="protein sequence ID" value="PKF67771.1"/>
    <property type="molecule type" value="Genomic_DNA"/>
</dbReference>
<gene>
    <name evidence="2" type="ORF">CXB45_10565</name>
</gene>
<dbReference type="Proteomes" id="UP000233249">
    <property type="component" value="Unassembled WGS sequence"/>
</dbReference>